<reference evidence="2 3" key="1">
    <citation type="journal article" date="2012" name="Nucleic Acids Res.">
        <title>Sequencing of the smallest Apicomplexan genome from the human pathogen Babesia microti.</title>
        <authorList>
            <person name="Cornillot E."/>
            <person name="Hadj-Kaddour K."/>
            <person name="Dassouli A."/>
            <person name="Noel B."/>
            <person name="Ranwez V."/>
            <person name="Vacherie B."/>
            <person name="Augagneur Y."/>
            <person name="Bres V."/>
            <person name="Duclos A."/>
            <person name="Randazzo S."/>
            <person name="Carcy B."/>
            <person name="Debierre-Grockiego F."/>
            <person name="Delbecq S."/>
            <person name="Moubri-Menage K."/>
            <person name="Shams-Eldin H."/>
            <person name="Usmani-Brown S."/>
            <person name="Bringaud F."/>
            <person name="Wincker P."/>
            <person name="Vivares C.P."/>
            <person name="Schwarz R.T."/>
            <person name="Schetters T.P."/>
            <person name="Krause P.J."/>
            <person name="Gorenflot A."/>
            <person name="Berry V."/>
            <person name="Barbe V."/>
            <person name="Ben Mamoun C."/>
        </authorList>
    </citation>
    <scope>NUCLEOTIDE SEQUENCE [LARGE SCALE GENOMIC DNA]</scope>
    <source>
        <strain evidence="2 3">RI</strain>
    </source>
</reference>
<dbReference type="InterPro" id="IPR013784">
    <property type="entry name" value="Carb-bd-like_fold"/>
</dbReference>
<accession>I7J9X0</accession>
<evidence type="ECO:0008006" key="4">
    <source>
        <dbReference type="Google" id="ProtNLM"/>
    </source>
</evidence>
<name>I7J9X0_BABMR</name>
<dbReference type="GO" id="GO:0030246">
    <property type="term" value="F:carbohydrate binding"/>
    <property type="evidence" value="ECO:0007669"/>
    <property type="project" value="InterPro"/>
</dbReference>
<dbReference type="OrthoDB" id="27095at2759"/>
<evidence type="ECO:0000313" key="2">
    <source>
        <dbReference type="EMBL" id="CCF73489.1"/>
    </source>
</evidence>
<keyword evidence="1" id="KW-0472">Membrane</keyword>
<proteinExistence type="predicted"/>
<gene>
    <name evidence="2" type="ORF">BMR1_02g01645</name>
</gene>
<dbReference type="SUPFAM" id="SSF49452">
    <property type="entry name" value="Starch-binding domain-like"/>
    <property type="match status" value="1"/>
</dbReference>
<dbReference type="Proteomes" id="UP000002899">
    <property type="component" value="Chromosome II"/>
</dbReference>
<reference evidence="2 3" key="3">
    <citation type="journal article" date="2016" name="Sci. Rep.">
        <title>Genome-wide diversity and gene expression profiling of Babesia microti isolates identify polymorphic genes that mediate host-pathogen interactions.</title>
        <authorList>
            <person name="Silva J.C."/>
            <person name="Cornillot E."/>
            <person name="McCracken C."/>
            <person name="Usmani-Brown S."/>
            <person name="Dwivedi A."/>
            <person name="Ifeonu O.O."/>
            <person name="Crabtree J."/>
            <person name="Gotia H.T."/>
            <person name="Virji A.Z."/>
            <person name="Reynes C."/>
            <person name="Colinge J."/>
            <person name="Kumar V."/>
            <person name="Lawres L."/>
            <person name="Pazzi J.E."/>
            <person name="Pablo J.V."/>
            <person name="Hung C."/>
            <person name="Brancato J."/>
            <person name="Kumari P."/>
            <person name="Orvis J."/>
            <person name="Tretina K."/>
            <person name="Chibucos M."/>
            <person name="Ott S."/>
            <person name="Sadzewicz L."/>
            <person name="Sengamalay N."/>
            <person name="Shetty A.C."/>
            <person name="Su Q."/>
            <person name="Tallon L."/>
            <person name="Fraser C.M."/>
            <person name="Frutos R."/>
            <person name="Molina D.M."/>
            <person name="Krause P.J."/>
            <person name="Ben Mamoun C."/>
        </authorList>
    </citation>
    <scope>NUCLEOTIDE SEQUENCE [LARGE SCALE GENOMIC DNA]</scope>
    <source>
        <strain evidence="2 3">RI</strain>
    </source>
</reference>
<keyword evidence="3" id="KW-1185">Reference proteome</keyword>
<evidence type="ECO:0000313" key="3">
    <source>
        <dbReference type="Proteomes" id="UP000002899"/>
    </source>
</evidence>
<reference evidence="2 3" key="2">
    <citation type="journal article" date="2013" name="PLoS ONE">
        <title>Whole genome mapping and re-organization of the nuclear and mitochondrial genomes of Babesia microti isolates.</title>
        <authorList>
            <person name="Cornillot E."/>
            <person name="Dassouli A."/>
            <person name="Garg A."/>
            <person name="Pachikara N."/>
            <person name="Randazzo S."/>
            <person name="Depoix D."/>
            <person name="Carcy B."/>
            <person name="Delbecq S."/>
            <person name="Frutos R."/>
            <person name="Silva J.C."/>
            <person name="Sutton R."/>
            <person name="Krause P.J."/>
            <person name="Mamoun C.B."/>
        </authorList>
    </citation>
    <scope>NUCLEOTIDE SEQUENCE [LARGE SCALE GENOMIC DNA]</scope>
    <source>
        <strain evidence="2 3">RI</strain>
    </source>
</reference>
<dbReference type="VEuPathDB" id="PiroplasmaDB:BMR1_02g01645"/>
<dbReference type="GeneID" id="24424115"/>
<dbReference type="EMBL" id="FO082872">
    <property type="protein sequence ID" value="CCF73489.1"/>
    <property type="molecule type" value="Genomic_DNA"/>
</dbReference>
<dbReference type="KEGG" id="bmic:BMR1_02g01645"/>
<keyword evidence="1" id="KW-0812">Transmembrane</keyword>
<keyword evidence="1" id="KW-1133">Transmembrane helix</keyword>
<evidence type="ECO:0000256" key="1">
    <source>
        <dbReference type="SAM" id="Phobius"/>
    </source>
</evidence>
<feature type="transmembrane region" description="Helical" evidence="1">
    <location>
        <begin position="145"/>
        <end position="165"/>
    </location>
</feature>
<sequence>MSIHLNKYLVLCNGDIYQSNYGDMETTSITGTIFNLNSSQLNDCAVLVDWKHRTYPLSNGTYVLHNMVPGEYIITISHPELMFHDVFIIITKIQGAFRVLASRYSPYYGREGKSWDKIAHQPIGLYSEISSESFMLNFKMSMPNILGLVLVLLVIYSIVYTPTILTKRKLFAMLYDIEWLSKKTGHGWIQISELTKQYINKDLNKSDFTHEKLKEIDWGTINNVETYSDDMASPFMSKILHVAQSLRP</sequence>
<dbReference type="AlphaFoldDB" id="I7J9X0"/>
<dbReference type="RefSeq" id="XP_012648098.1">
    <property type="nucleotide sequence ID" value="XM_012792644.1"/>
</dbReference>
<protein>
    <recommendedName>
        <fullName evidence="4">ER membrane protein complex subunit 7 beta-sandwich domain-containing protein</fullName>
    </recommendedName>
</protein>
<organism evidence="2 3">
    <name type="scientific">Babesia microti (strain RI)</name>
    <dbReference type="NCBI Taxonomy" id="1133968"/>
    <lineage>
        <taxon>Eukaryota</taxon>
        <taxon>Sar</taxon>
        <taxon>Alveolata</taxon>
        <taxon>Apicomplexa</taxon>
        <taxon>Aconoidasida</taxon>
        <taxon>Piroplasmida</taxon>
        <taxon>Babesiidae</taxon>
        <taxon>Babesia</taxon>
    </lineage>
</organism>